<dbReference type="AlphaFoldDB" id="A0A1I5X6E0"/>
<dbReference type="InterPro" id="IPR051316">
    <property type="entry name" value="Zinc-reg_GTPase_activator"/>
</dbReference>
<dbReference type="Pfam" id="PF07683">
    <property type="entry name" value="CobW_C"/>
    <property type="match status" value="1"/>
</dbReference>
<dbReference type="EMBL" id="FOXR01000022">
    <property type="protein sequence ID" value="SFQ27542.1"/>
    <property type="molecule type" value="Genomic_DNA"/>
</dbReference>
<evidence type="ECO:0000259" key="1">
    <source>
        <dbReference type="Pfam" id="PF02492"/>
    </source>
</evidence>
<evidence type="ECO:0000313" key="4">
    <source>
        <dbReference type="Proteomes" id="UP000198577"/>
    </source>
</evidence>
<feature type="domain" description="CobW/HypB/UreG nucleotide-binding" evidence="1">
    <location>
        <begin position="7"/>
        <end position="182"/>
    </location>
</feature>
<dbReference type="STRING" id="937334.SAMN05444406_12231"/>
<dbReference type="PANTHER" id="PTHR13748">
    <property type="entry name" value="COBW-RELATED"/>
    <property type="match status" value="1"/>
</dbReference>
<dbReference type="Proteomes" id="UP000198577">
    <property type="component" value="Unassembled WGS sequence"/>
</dbReference>
<evidence type="ECO:0000313" key="3">
    <source>
        <dbReference type="EMBL" id="SFQ27542.1"/>
    </source>
</evidence>
<name>A0A1I5X6E0_9FIRM</name>
<feature type="domain" description="CobW C-terminal" evidence="2">
    <location>
        <begin position="220"/>
        <end position="287"/>
    </location>
</feature>
<dbReference type="Pfam" id="PF02492">
    <property type="entry name" value="cobW"/>
    <property type="match status" value="1"/>
</dbReference>
<reference evidence="3 4" key="1">
    <citation type="submission" date="2016-10" db="EMBL/GenBank/DDBJ databases">
        <authorList>
            <person name="de Groot N.N."/>
        </authorList>
    </citation>
    <scope>NUCLEOTIDE SEQUENCE [LARGE SCALE GENOMIC DNA]</scope>
    <source>
        <strain evidence="3 4">DSM 20678</strain>
    </source>
</reference>
<dbReference type="Gene3D" id="3.40.50.300">
    <property type="entry name" value="P-loop containing nucleotide triphosphate hydrolases"/>
    <property type="match status" value="1"/>
</dbReference>
<dbReference type="InterPro" id="IPR011629">
    <property type="entry name" value="CobW-like_C"/>
</dbReference>
<keyword evidence="4" id="KW-1185">Reference proteome</keyword>
<gene>
    <name evidence="3" type="ORF">SAMN05444406_12231</name>
</gene>
<proteinExistence type="predicted"/>
<dbReference type="PANTHER" id="PTHR13748:SF46">
    <property type="entry name" value="ZINC CHAPERONE YEIR"/>
    <property type="match status" value="1"/>
</dbReference>
<dbReference type="GO" id="GO:0005737">
    <property type="term" value="C:cytoplasm"/>
    <property type="evidence" value="ECO:0007669"/>
    <property type="project" value="TreeGrafter"/>
</dbReference>
<dbReference type="OrthoDB" id="9808822at2"/>
<dbReference type="InterPro" id="IPR003495">
    <property type="entry name" value="CobW/HypB/UreG_nucleotide-bd"/>
</dbReference>
<organism evidence="3 4">
    <name type="scientific">Caldicoprobacter faecalis</name>
    <dbReference type="NCBI Taxonomy" id="937334"/>
    <lineage>
        <taxon>Bacteria</taxon>
        <taxon>Bacillati</taxon>
        <taxon>Bacillota</taxon>
        <taxon>Clostridia</taxon>
        <taxon>Caldicoprobacterales</taxon>
        <taxon>Caldicoprobacteraceae</taxon>
        <taxon>Caldicoprobacter</taxon>
    </lineage>
</organism>
<dbReference type="RefSeq" id="WP_092282535.1">
    <property type="nucleotide sequence ID" value="NZ_FOXR01000022.1"/>
</dbReference>
<evidence type="ECO:0000259" key="2">
    <source>
        <dbReference type="Pfam" id="PF07683"/>
    </source>
</evidence>
<accession>A0A1I5X6E0</accession>
<dbReference type="CDD" id="cd03112">
    <property type="entry name" value="CobW-like"/>
    <property type="match status" value="1"/>
</dbReference>
<sequence>MSRKISVYLITGFLGAGKTTLLKNLLEFSQNKKIGIIMNEFGSVGIDGTLVKKEGIDLIEINNGSIFCSCLASTFAEGLIAMASTPIESLFIESSGLSDPSGMEKILYDIQPKTGDIYDFRGTICIVDATSFIELSQTLEVARKQIEYSHLIVINKADLVDSARLNSVEESIRSLNPVAPIVTTSYGRLDHTWLQQNLEGFPLPPATSNLNCPSNRPKTLLLEADGVFEREKLKGFLQSLSDFAFRIKGFFKLNEGWHYVDGVNASISITPMNIERSVSQLVVILKTRQPVVDVIQKSWKRHFSNELHIK</sequence>
<dbReference type="SUPFAM" id="SSF52540">
    <property type="entry name" value="P-loop containing nucleoside triphosphate hydrolases"/>
    <property type="match status" value="1"/>
</dbReference>
<protein>
    <submittedName>
        <fullName evidence="3">GTPase, G3E family</fullName>
    </submittedName>
</protein>
<dbReference type="InterPro" id="IPR027417">
    <property type="entry name" value="P-loop_NTPase"/>
</dbReference>